<evidence type="ECO:0000313" key="4">
    <source>
        <dbReference type="Proteomes" id="UP000231637"/>
    </source>
</evidence>
<evidence type="ECO:0000259" key="2">
    <source>
        <dbReference type="Pfam" id="PF13690"/>
    </source>
</evidence>
<accession>A0A2K8L6F6</accession>
<dbReference type="CDD" id="cd17906">
    <property type="entry name" value="CheX"/>
    <property type="match status" value="1"/>
</dbReference>
<proteinExistence type="predicted"/>
<dbReference type="KEGG" id="mfn:Ga0123462_2055"/>
<dbReference type="SUPFAM" id="SSF103039">
    <property type="entry name" value="CheC-like"/>
    <property type="match status" value="1"/>
</dbReference>
<evidence type="ECO:0000256" key="1">
    <source>
        <dbReference type="ARBA" id="ARBA00022500"/>
    </source>
</evidence>
<dbReference type="EMBL" id="CP018800">
    <property type="protein sequence ID" value="ATX82890.1"/>
    <property type="molecule type" value="Genomic_DNA"/>
</dbReference>
<dbReference type="RefSeq" id="WP_100266186.1">
    <property type="nucleotide sequence ID" value="NZ_CP018800.1"/>
</dbReference>
<dbReference type="AlphaFoldDB" id="A0A2K8L6F6"/>
<dbReference type="InterPro" id="IPR028051">
    <property type="entry name" value="CheX-like_dom"/>
</dbReference>
<dbReference type="OrthoDB" id="9790435at2"/>
<gene>
    <name evidence="3" type="ORF">Ga0123462_2055</name>
</gene>
<evidence type="ECO:0000313" key="3">
    <source>
        <dbReference type="EMBL" id="ATX82890.1"/>
    </source>
</evidence>
<dbReference type="InterPro" id="IPR028976">
    <property type="entry name" value="CheC-like_sf"/>
</dbReference>
<reference evidence="3 4" key="1">
    <citation type="submission" date="2016-12" db="EMBL/GenBank/DDBJ databases">
        <title>Isolation and genomic insights into novel planktonic Zetaproteobacteria from stratified waters of the Chesapeake Bay.</title>
        <authorList>
            <person name="McAllister S.M."/>
            <person name="Kato S."/>
            <person name="Chan C.S."/>
            <person name="Chiu B.K."/>
            <person name="Field E.K."/>
        </authorList>
    </citation>
    <scope>NUCLEOTIDE SEQUENCE [LARGE SCALE GENOMIC DNA]</scope>
    <source>
        <strain evidence="3 4">CP-8</strain>
    </source>
</reference>
<dbReference type="GO" id="GO:0006935">
    <property type="term" value="P:chemotaxis"/>
    <property type="evidence" value="ECO:0007669"/>
    <property type="project" value="UniProtKB-KW"/>
</dbReference>
<keyword evidence="1" id="KW-0145">Chemotaxis</keyword>
<protein>
    <submittedName>
        <fullName evidence="3">Chemotaxis protein CheX</fullName>
    </submittedName>
</protein>
<dbReference type="Pfam" id="PF13690">
    <property type="entry name" value="CheX"/>
    <property type="match status" value="1"/>
</dbReference>
<organism evidence="3 4">
    <name type="scientific">Mariprofundus ferrinatatus</name>
    <dbReference type="NCBI Taxonomy" id="1921087"/>
    <lineage>
        <taxon>Bacteria</taxon>
        <taxon>Pseudomonadati</taxon>
        <taxon>Pseudomonadota</taxon>
        <taxon>Candidatius Mariprofundia</taxon>
        <taxon>Mariprofundales</taxon>
        <taxon>Mariprofundaceae</taxon>
        <taxon>Mariprofundus</taxon>
    </lineage>
</organism>
<dbReference type="Gene3D" id="3.40.1550.10">
    <property type="entry name" value="CheC-like"/>
    <property type="match status" value="1"/>
</dbReference>
<name>A0A2K8L6F6_9PROT</name>
<dbReference type="InterPro" id="IPR038756">
    <property type="entry name" value="CheX-like"/>
</dbReference>
<keyword evidence="4" id="KW-1185">Reference proteome</keyword>
<sequence length="149" mass="16254">MHFNEEDVNRIVTDIWTTILDLEIEQVQDVVALPPGQRSMVGCIQIAGEWQGAVTLFCPDSLVRKSAASMFGMSEDEVSEEEMQDTLGELTNMTAGNINTLLPQGCTISLPSVAEGIDYKITIPGGRITTQLGFMCEGEPMIAAIMERV</sequence>
<feature type="domain" description="Chemotaxis phosphatase CheX-like" evidence="2">
    <location>
        <begin position="41"/>
        <end position="126"/>
    </location>
</feature>
<dbReference type="PANTHER" id="PTHR39452">
    <property type="entry name" value="CHEY-P PHOSPHATASE CHEX"/>
    <property type="match status" value="1"/>
</dbReference>
<dbReference type="PANTHER" id="PTHR39452:SF1">
    <property type="entry name" value="CHEY-P PHOSPHATASE CHEX"/>
    <property type="match status" value="1"/>
</dbReference>
<dbReference type="Proteomes" id="UP000231637">
    <property type="component" value="Chromosome"/>
</dbReference>